<sequence length="38" mass="4345">MDQRRTWMRLRSSIEAAGSCTNVQTRLPLPKTARLRSG</sequence>
<dbReference type="AlphaFoldDB" id="F5YWT1"/>
<dbReference type="KEGG" id="mjd:JDM601_2536"/>
<accession>F5YWT1</accession>
<proteinExistence type="predicted"/>
<keyword evidence="2" id="KW-1185">Reference proteome</keyword>
<dbReference type="STRING" id="875328.JDM601_2536"/>
<dbReference type="Proteomes" id="UP000009224">
    <property type="component" value="Chromosome"/>
</dbReference>
<organism evidence="1 2">
    <name type="scientific">Mycolicibacter sinensis (strain JDM601)</name>
    <name type="common">Mycobacterium sinense</name>
    <dbReference type="NCBI Taxonomy" id="875328"/>
    <lineage>
        <taxon>Bacteria</taxon>
        <taxon>Bacillati</taxon>
        <taxon>Actinomycetota</taxon>
        <taxon>Actinomycetes</taxon>
        <taxon>Mycobacteriales</taxon>
        <taxon>Mycobacteriaceae</taxon>
        <taxon>Mycolicibacter</taxon>
    </lineage>
</organism>
<gene>
    <name evidence="1" type="ordered locus">JDM601_2536</name>
</gene>
<evidence type="ECO:0000313" key="1">
    <source>
        <dbReference type="EMBL" id="AEF36536.1"/>
    </source>
</evidence>
<name>F5YWT1_MYCSD</name>
<dbReference type="EMBL" id="CP002329">
    <property type="protein sequence ID" value="AEF36536.1"/>
    <property type="molecule type" value="Genomic_DNA"/>
</dbReference>
<protein>
    <submittedName>
        <fullName evidence="1">Uncharacterized protein</fullName>
    </submittedName>
</protein>
<dbReference type="HOGENOM" id="CLU_3330469_0_0_11"/>
<reference evidence="1 2" key="1">
    <citation type="journal article" date="2011" name="J. Bacteriol.">
        <title>Complete genome sequence of a novel clinical isolate, the nontuberculous Mycobacterium strain JDM601.</title>
        <authorList>
            <person name="Zhang Z.Y."/>
            <person name="Sun Z.Q."/>
            <person name="Wang Z.L."/>
            <person name="Wen Z.L."/>
            <person name="Sun Q.W."/>
            <person name="Zhu Z.Q."/>
            <person name="Song Y.Z."/>
            <person name="Zhao J.W."/>
            <person name="Wang H.H."/>
            <person name="Zhang S.L."/>
            <person name="Guo X.K."/>
        </authorList>
    </citation>
    <scope>NUCLEOTIDE SEQUENCE [LARGE SCALE GENOMIC DNA]</scope>
    <source>
        <strain evidence="1 2">JDM601</strain>
    </source>
</reference>
<evidence type="ECO:0000313" key="2">
    <source>
        <dbReference type="Proteomes" id="UP000009224"/>
    </source>
</evidence>